<dbReference type="InterPro" id="IPR045194">
    <property type="entry name" value="MGRN1/RNF157-like"/>
</dbReference>
<keyword evidence="4" id="KW-0479">Metal-binding</keyword>
<organism evidence="11">
    <name type="scientific">Capitella teleta</name>
    <name type="common">Polychaete worm</name>
    <dbReference type="NCBI Taxonomy" id="283909"/>
    <lineage>
        <taxon>Eukaryota</taxon>
        <taxon>Metazoa</taxon>
        <taxon>Spiralia</taxon>
        <taxon>Lophotrochozoa</taxon>
        <taxon>Annelida</taxon>
        <taxon>Polychaeta</taxon>
        <taxon>Sedentaria</taxon>
        <taxon>Scolecida</taxon>
        <taxon>Capitellidae</taxon>
        <taxon>Capitella</taxon>
    </lineage>
</organism>
<feature type="region of interest" description="Disordered" evidence="9">
    <location>
        <begin position="338"/>
        <end position="362"/>
    </location>
</feature>
<dbReference type="EC" id="2.3.2.27" evidence="2"/>
<evidence type="ECO:0000256" key="8">
    <source>
        <dbReference type="PROSITE-ProRule" id="PRU00175"/>
    </source>
</evidence>
<evidence type="ECO:0000313" key="11">
    <source>
        <dbReference type="EMBL" id="ELT89988.1"/>
    </source>
</evidence>
<evidence type="ECO:0000313" key="13">
    <source>
        <dbReference type="Proteomes" id="UP000014760"/>
    </source>
</evidence>
<dbReference type="FunFam" id="3.30.40.10:FF:000013">
    <property type="entry name" value="E3 ubiquitin-protein ligase MGRN1 isoform 1"/>
    <property type="match status" value="1"/>
</dbReference>
<dbReference type="EMBL" id="KB311078">
    <property type="protein sequence ID" value="ELT89988.1"/>
    <property type="molecule type" value="Genomic_DNA"/>
</dbReference>
<evidence type="ECO:0000256" key="2">
    <source>
        <dbReference type="ARBA" id="ARBA00012483"/>
    </source>
</evidence>
<dbReference type="OMA" id="YYYKKGA"/>
<dbReference type="AlphaFoldDB" id="R7T976"/>
<feature type="compositionally biased region" description="Polar residues" evidence="9">
    <location>
        <begin position="106"/>
        <end position="117"/>
    </location>
</feature>
<evidence type="ECO:0000256" key="3">
    <source>
        <dbReference type="ARBA" id="ARBA00022679"/>
    </source>
</evidence>
<keyword evidence="5 8" id="KW-0863">Zinc-finger</keyword>
<evidence type="ECO:0000256" key="1">
    <source>
        <dbReference type="ARBA" id="ARBA00000900"/>
    </source>
</evidence>
<dbReference type="PANTHER" id="PTHR22996">
    <property type="entry name" value="MAHOGUNIN"/>
    <property type="match status" value="1"/>
</dbReference>
<reference evidence="12" key="3">
    <citation type="submission" date="2015-06" db="UniProtKB">
        <authorList>
            <consortium name="EnsemblMetazoa"/>
        </authorList>
    </citation>
    <scope>IDENTIFICATION</scope>
</reference>
<dbReference type="EMBL" id="AMQN01014589">
    <property type="status" value="NOT_ANNOTATED_CDS"/>
    <property type="molecule type" value="Genomic_DNA"/>
</dbReference>
<keyword evidence="3" id="KW-0808">Transferase</keyword>
<protein>
    <recommendedName>
        <fullName evidence="2">RING-type E3 ubiquitin transferase</fullName>
        <ecNumber evidence="2">2.3.2.27</ecNumber>
    </recommendedName>
</protein>
<dbReference type="OrthoDB" id="10014838at2759"/>
<accession>R7T976</accession>
<evidence type="ECO:0000256" key="9">
    <source>
        <dbReference type="SAM" id="MobiDB-lite"/>
    </source>
</evidence>
<dbReference type="InterPro" id="IPR013083">
    <property type="entry name" value="Znf_RING/FYVE/PHD"/>
</dbReference>
<dbReference type="Pfam" id="PF26192">
    <property type="entry name" value="RNF157-like_N"/>
    <property type="match status" value="1"/>
</dbReference>
<evidence type="ECO:0000313" key="12">
    <source>
        <dbReference type="EnsemblMetazoa" id="CapteP155141"/>
    </source>
</evidence>
<dbReference type="Proteomes" id="UP000014760">
    <property type="component" value="Unassembled WGS sequence"/>
</dbReference>
<feature type="region of interest" description="Disordered" evidence="9">
    <location>
        <begin position="102"/>
        <end position="122"/>
    </location>
</feature>
<evidence type="ECO:0000259" key="10">
    <source>
        <dbReference type="PROSITE" id="PS50089"/>
    </source>
</evidence>
<dbReference type="GO" id="GO:0061630">
    <property type="term" value="F:ubiquitin protein ligase activity"/>
    <property type="evidence" value="ECO:0007669"/>
    <property type="project" value="UniProtKB-EC"/>
</dbReference>
<evidence type="ECO:0000256" key="7">
    <source>
        <dbReference type="ARBA" id="ARBA00022833"/>
    </source>
</evidence>
<feature type="compositionally biased region" description="Acidic residues" evidence="9">
    <location>
        <begin position="542"/>
        <end position="559"/>
    </location>
</feature>
<proteinExistence type="predicted"/>
<dbReference type="GO" id="GO:0016567">
    <property type="term" value="P:protein ubiquitination"/>
    <property type="evidence" value="ECO:0007669"/>
    <property type="project" value="TreeGrafter"/>
</dbReference>
<dbReference type="GO" id="GO:0005737">
    <property type="term" value="C:cytoplasm"/>
    <property type="evidence" value="ECO:0007669"/>
    <property type="project" value="TreeGrafter"/>
</dbReference>
<reference evidence="11 13" key="2">
    <citation type="journal article" date="2013" name="Nature">
        <title>Insights into bilaterian evolution from three spiralian genomes.</title>
        <authorList>
            <person name="Simakov O."/>
            <person name="Marletaz F."/>
            <person name="Cho S.J."/>
            <person name="Edsinger-Gonzales E."/>
            <person name="Havlak P."/>
            <person name="Hellsten U."/>
            <person name="Kuo D.H."/>
            <person name="Larsson T."/>
            <person name="Lv J."/>
            <person name="Arendt D."/>
            <person name="Savage R."/>
            <person name="Osoegawa K."/>
            <person name="de Jong P."/>
            <person name="Grimwood J."/>
            <person name="Chapman J.A."/>
            <person name="Shapiro H."/>
            <person name="Aerts A."/>
            <person name="Otillar R.P."/>
            <person name="Terry A.Y."/>
            <person name="Boore J.L."/>
            <person name="Grigoriev I.V."/>
            <person name="Lindberg D.R."/>
            <person name="Seaver E.C."/>
            <person name="Weisblat D.A."/>
            <person name="Putnam N.H."/>
            <person name="Rokhsar D.S."/>
        </authorList>
    </citation>
    <scope>NUCLEOTIDE SEQUENCE</scope>
    <source>
        <strain evidence="11 13">I ESC-2004</strain>
    </source>
</reference>
<dbReference type="SUPFAM" id="SSF57850">
    <property type="entry name" value="RING/U-box"/>
    <property type="match status" value="1"/>
</dbReference>
<feature type="domain" description="RING-type" evidence="10">
    <location>
        <begin position="281"/>
        <end position="320"/>
    </location>
</feature>
<dbReference type="InterPro" id="IPR001841">
    <property type="entry name" value="Znf_RING"/>
</dbReference>
<feature type="compositionally biased region" description="Polar residues" evidence="9">
    <location>
        <begin position="424"/>
        <end position="441"/>
    </location>
</feature>
<keyword evidence="13" id="KW-1185">Reference proteome</keyword>
<dbReference type="Pfam" id="PF13920">
    <property type="entry name" value="zf-C3HC4_3"/>
    <property type="match status" value="1"/>
</dbReference>
<feature type="compositionally biased region" description="Polar residues" evidence="9">
    <location>
        <begin position="393"/>
        <end position="409"/>
    </location>
</feature>
<evidence type="ECO:0000256" key="4">
    <source>
        <dbReference type="ARBA" id="ARBA00022723"/>
    </source>
</evidence>
<name>R7T976_CAPTE</name>
<gene>
    <name evidence="11" type="ORF">CAPTEDRAFT_155141</name>
</gene>
<dbReference type="Gene3D" id="3.30.40.10">
    <property type="entry name" value="Zinc/RING finger domain, C3HC4 (zinc finger)"/>
    <property type="match status" value="1"/>
</dbReference>
<evidence type="ECO:0000256" key="5">
    <source>
        <dbReference type="ARBA" id="ARBA00022771"/>
    </source>
</evidence>
<feature type="region of interest" description="Disordered" evidence="9">
    <location>
        <begin position="382"/>
        <end position="559"/>
    </location>
</feature>
<dbReference type="FunCoup" id="R7T976">
    <property type="interactions" value="747"/>
</dbReference>
<evidence type="ECO:0000256" key="6">
    <source>
        <dbReference type="ARBA" id="ARBA00022786"/>
    </source>
</evidence>
<dbReference type="PANTHER" id="PTHR22996:SF0">
    <property type="entry name" value="RE60872P-RELATED"/>
    <property type="match status" value="1"/>
</dbReference>
<keyword evidence="7" id="KW-0862">Zinc</keyword>
<feature type="compositionally biased region" description="Polar residues" evidence="9">
    <location>
        <begin position="528"/>
        <end position="539"/>
    </location>
</feature>
<keyword evidence="6" id="KW-0833">Ubl conjugation pathway</keyword>
<reference evidence="13" key="1">
    <citation type="submission" date="2012-12" db="EMBL/GenBank/DDBJ databases">
        <authorList>
            <person name="Hellsten U."/>
            <person name="Grimwood J."/>
            <person name="Chapman J.A."/>
            <person name="Shapiro H."/>
            <person name="Aerts A."/>
            <person name="Otillar R.P."/>
            <person name="Terry A.Y."/>
            <person name="Boore J.L."/>
            <person name="Simakov O."/>
            <person name="Marletaz F."/>
            <person name="Cho S.-J."/>
            <person name="Edsinger-Gonzales E."/>
            <person name="Havlak P."/>
            <person name="Kuo D.-H."/>
            <person name="Larsson T."/>
            <person name="Lv J."/>
            <person name="Arendt D."/>
            <person name="Savage R."/>
            <person name="Osoegawa K."/>
            <person name="de Jong P."/>
            <person name="Lindberg D.R."/>
            <person name="Seaver E.C."/>
            <person name="Weisblat D.A."/>
            <person name="Putnam N.H."/>
            <person name="Grigoriev I.V."/>
            <person name="Rokhsar D.S."/>
        </authorList>
    </citation>
    <scope>NUCLEOTIDE SEQUENCE</scope>
    <source>
        <strain evidence="13">I ESC-2004</strain>
    </source>
</reference>
<dbReference type="STRING" id="283909.R7T976"/>
<dbReference type="PROSITE" id="PS50089">
    <property type="entry name" value="ZF_RING_2"/>
    <property type="match status" value="1"/>
</dbReference>
<dbReference type="InterPro" id="IPR058981">
    <property type="entry name" value="MGRN1/RNF157-like_N"/>
</dbReference>
<comment type="catalytic activity">
    <reaction evidence="1">
        <text>S-ubiquitinyl-[E2 ubiquitin-conjugating enzyme]-L-cysteine + [acceptor protein]-L-lysine = [E2 ubiquitin-conjugating enzyme]-L-cysteine + N(6)-ubiquitinyl-[acceptor protein]-L-lysine.</text>
        <dbReference type="EC" id="2.3.2.27"/>
    </reaction>
</comment>
<dbReference type="HOGENOM" id="CLU_016631_1_0_1"/>
<dbReference type="EnsemblMetazoa" id="CapteT155141">
    <property type="protein sequence ID" value="CapteP155141"/>
    <property type="gene ID" value="CapteG155141"/>
</dbReference>
<dbReference type="SMART" id="SM00184">
    <property type="entry name" value="RING"/>
    <property type="match status" value="1"/>
</dbReference>
<dbReference type="GO" id="GO:0008270">
    <property type="term" value="F:zinc ion binding"/>
    <property type="evidence" value="ECO:0007669"/>
    <property type="project" value="UniProtKB-KW"/>
</dbReference>
<sequence length="559" mass="61669">MGNFISRRNSGVEQVDFSNTNAYRYPPKSGTYFGTHYIMGGERFETTQPEAYLFGENQDLNFLGNKPVPFPYPAPQTNEPTKTLKSLVNIRRDSVRFVKATEEGAKQNNSNNASTDATPTPPPTKYNIEFTFDSDVRCAITIYYFAREEIESKKLVYHPRDPAMNSETFRYKQGANQTFNQSTHVVDPSQYPEEEWQFNPDKDIFPVAIHCVVEDEDHVGHSQVTMAIVEKTSEGGYTLKPLKQKQMVDGLCYLLQEIYGIENKSSNRAKDEDVDDSGSECVICMSEMRDTIILSCRHLCLCNVCADSLRYQANNCPICRAPFRALLQIRAMKKKPTNIALPSSPSAQGDAGENPLSQDGIPPGYEAVALIEALNGSCAPPPSLAPLSMHPDGNSTLRSNASSLPTSPDESPIMKQRKIKRHPSQNSVRSHRSVGSQSESISAEAGAVGGDDLSNRAATPVVCMTGQAPDPTKSPSHPVKVPQVRYLSPKKGSNTDSVEIIDELQANDEKYESSSLPPIEDSEETEDATCTSRQSSSPPSCADDDEEIPEEIEVEEDDE</sequence>